<dbReference type="PANTHER" id="PTHR19353:SF73">
    <property type="entry name" value="FATTY ACID DESATURASE"/>
    <property type="match status" value="1"/>
</dbReference>
<gene>
    <name evidence="3" type="ORF">SAMN05216241_107104</name>
</gene>
<feature type="transmembrane region" description="Helical" evidence="1">
    <location>
        <begin position="194"/>
        <end position="215"/>
    </location>
</feature>
<dbReference type="GO" id="GO:0006629">
    <property type="term" value="P:lipid metabolic process"/>
    <property type="evidence" value="ECO:0007669"/>
    <property type="project" value="InterPro"/>
</dbReference>
<keyword evidence="4" id="KW-1185">Reference proteome</keyword>
<feature type="transmembrane region" description="Helical" evidence="1">
    <location>
        <begin position="221"/>
        <end position="239"/>
    </location>
</feature>
<dbReference type="STRING" id="1082479.SAMN05216241_107104"/>
<dbReference type="CDD" id="cd03507">
    <property type="entry name" value="Delta12-FADS-like"/>
    <property type="match status" value="1"/>
</dbReference>
<keyword evidence="1" id="KW-0812">Transmembrane</keyword>
<dbReference type="Pfam" id="PF00487">
    <property type="entry name" value="FA_desaturase"/>
    <property type="match status" value="1"/>
</dbReference>
<sequence length="343" mass="38403">MTAETADADPITDTAALRRAVAEHQGPILRHSLSQIASSFGGFAGVCAAMYLLLDVSVWLALPLAPLAAGFLVRIFIIQHDCGHGAFFRSRRANDHLGRICSLLTLTPYSSWRRQHAGHHGIWNDLDRRDTGADIYSDCLTVAEYRALTPRQRFWHRAVRHPLVAHILIPPLVFLVLYRVPFDTPKARKRERRGVYLTDLALLVGYGGLGALVGFGPMAAVQGPVMAVGAIVGVWLFSVQHRFEETWWARNDDWSFGKAALHGSSFLRLPRVLQWFTGNIGYHHVHHLNPRVPNYRLEAAHNRIAADCTVPELTLRDGLLAPRHVLWDEENDRMVPFRAASTA</sequence>
<accession>A0A1G7SSD5</accession>
<dbReference type="OrthoDB" id="9769653at2"/>
<evidence type="ECO:0000313" key="4">
    <source>
        <dbReference type="Proteomes" id="UP000199415"/>
    </source>
</evidence>
<dbReference type="PANTHER" id="PTHR19353">
    <property type="entry name" value="FATTY ACID DESATURASE 2"/>
    <property type="match status" value="1"/>
</dbReference>
<dbReference type="EMBL" id="FNCE01000007">
    <property type="protein sequence ID" value="SDG25190.1"/>
    <property type="molecule type" value="Genomic_DNA"/>
</dbReference>
<keyword evidence="1" id="KW-1133">Transmembrane helix</keyword>
<name>A0A1G7SSD5_9PROT</name>
<keyword evidence="1" id="KW-0472">Membrane</keyword>
<dbReference type="RefSeq" id="WP_090020583.1">
    <property type="nucleotide sequence ID" value="NZ_FNCE01000007.1"/>
</dbReference>
<dbReference type="Proteomes" id="UP000199415">
    <property type="component" value="Unassembled WGS sequence"/>
</dbReference>
<dbReference type="AlphaFoldDB" id="A0A1G7SSD5"/>
<feature type="transmembrane region" description="Helical" evidence="1">
    <location>
        <begin position="40"/>
        <end position="62"/>
    </location>
</feature>
<proteinExistence type="predicted"/>
<dbReference type="InterPro" id="IPR012171">
    <property type="entry name" value="Fatty_acid_desaturase"/>
</dbReference>
<dbReference type="GO" id="GO:0016717">
    <property type="term" value="F:oxidoreductase activity, acting on paired donors, with oxidation of a pair of donors resulting in the reduction of molecular oxygen to two molecules of water"/>
    <property type="evidence" value="ECO:0007669"/>
    <property type="project" value="TreeGrafter"/>
</dbReference>
<protein>
    <submittedName>
        <fullName evidence="3">Omega-6 fatty acid desaturase (Delta-12 desaturase)</fullName>
    </submittedName>
</protein>
<evidence type="ECO:0000313" key="3">
    <source>
        <dbReference type="EMBL" id="SDG25190.1"/>
    </source>
</evidence>
<feature type="transmembrane region" description="Helical" evidence="1">
    <location>
        <begin position="163"/>
        <end position="182"/>
    </location>
</feature>
<evidence type="ECO:0000256" key="1">
    <source>
        <dbReference type="SAM" id="Phobius"/>
    </source>
</evidence>
<feature type="domain" description="Fatty acid desaturase" evidence="2">
    <location>
        <begin position="58"/>
        <end position="309"/>
    </location>
</feature>
<dbReference type="GO" id="GO:0016020">
    <property type="term" value="C:membrane"/>
    <property type="evidence" value="ECO:0007669"/>
    <property type="project" value="TreeGrafter"/>
</dbReference>
<dbReference type="InterPro" id="IPR005804">
    <property type="entry name" value="FA_desaturase_dom"/>
</dbReference>
<organism evidence="3 4">
    <name type="scientific">Limimonas halophila</name>
    <dbReference type="NCBI Taxonomy" id="1082479"/>
    <lineage>
        <taxon>Bacteria</taxon>
        <taxon>Pseudomonadati</taxon>
        <taxon>Pseudomonadota</taxon>
        <taxon>Alphaproteobacteria</taxon>
        <taxon>Rhodospirillales</taxon>
        <taxon>Rhodovibrionaceae</taxon>
        <taxon>Limimonas</taxon>
    </lineage>
</organism>
<reference evidence="3 4" key="1">
    <citation type="submission" date="2016-10" db="EMBL/GenBank/DDBJ databases">
        <authorList>
            <person name="de Groot N.N."/>
        </authorList>
    </citation>
    <scope>NUCLEOTIDE SEQUENCE [LARGE SCALE GENOMIC DNA]</scope>
    <source>
        <strain evidence="3 4">DSM 25584</strain>
    </source>
</reference>
<evidence type="ECO:0000259" key="2">
    <source>
        <dbReference type="Pfam" id="PF00487"/>
    </source>
</evidence>